<dbReference type="PANTHER" id="PTHR30386:SF27">
    <property type="entry name" value="MEMBRANE FUSION PROTEIN (MFP) FAMILY PROTEIN"/>
    <property type="match status" value="1"/>
</dbReference>
<dbReference type="RefSeq" id="WP_241294409.1">
    <property type="nucleotide sequence ID" value="NZ_JAKZGR010000007.1"/>
</dbReference>
<accession>A0ABV8EQ55</accession>
<sequence>MLNISRNNVEKKVSFDGFKSLIMTEPSNQSRKRVRILLWVVLAVVLMVFLPWTQNVRSNGYVTALRPDQRPQTVHSIIAGRIEKWYVSEGDYVSKGDTILMISEVKDDYFDPLLLERTQLQVDAKNLSAKSYEQKVKAQQAQIDALRSNNVLRKEQATNRLRMAELKVTSDSIRFEQAKVNYAIGEEQLQRAEVLLQEGLRSLTDFEARKLRFQEVQAGLIASENTLLSSRNELIAAQIELNAIDNDFKDRMAKAESDMYSAMSSQFDSEAAATKLSNQYTNYEFRTGFRYILAPQDGYVTQAIQVGIGETIKEGAEIISILPADAQLAVEMYVDPVDLPLLRPGNKVRFIFDGWPAIVFSGWPQLSNGTFGGKVKAIDNFTGPNNRYRVLVVEDPEEDPWPYALKIGSGADGIALLNDVPIWYEIWRQLNGFPADYYTRKEKLANQKK</sequence>
<organism evidence="3 4">
    <name type="scientific">Belliella kenyensis</name>
    <dbReference type="NCBI Taxonomy" id="1472724"/>
    <lineage>
        <taxon>Bacteria</taxon>
        <taxon>Pseudomonadati</taxon>
        <taxon>Bacteroidota</taxon>
        <taxon>Cytophagia</taxon>
        <taxon>Cytophagales</taxon>
        <taxon>Cyclobacteriaceae</taxon>
        <taxon>Belliella</taxon>
    </lineage>
</organism>
<dbReference type="PANTHER" id="PTHR30386">
    <property type="entry name" value="MEMBRANE FUSION SUBUNIT OF EMRAB-TOLC MULTIDRUG EFFLUX PUMP"/>
    <property type="match status" value="1"/>
</dbReference>
<evidence type="ECO:0000313" key="3">
    <source>
        <dbReference type="EMBL" id="MFC3977901.1"/>
    </source>
</evidence>
<evidence type="ECO:0000256" key="1">
    <source>
        <dbReference type="SAM" id="Coils"/>
    </source>
</evidence>
<keyword evidence="2" id="KW-1133">Transmembrane helix</keyword>
<dbReference type="SUPFAM" id="SSF51230">
    <property type="entry name" value="Single hybrid motif"/>
    <property type="match status" value="1"/>
</dbReference>
<dbReference type="Proteomes" id="UP001595766">
    <property type="component" value="Unassembled WGS sequence"/>
</dbReference>
<gene>
    <name evidence="3" type="ORF">ACFOUP_16050</name>
</gene>
<feature type="coiled-coil region" evidence="1">
    <location>
        <begin position="115"/>
        <end position="149"/>
    </location>
</feature>
<evidence type="ECO:0000256" key="2">
    <source>
        <dbReference type="SAM" id="Phobius"/>
    </source>
</evidence>
<evidence type="ECO:0000313" key="4">
    <source>
        <dbReference type="Proteomes" id="UP001595766"/>
    </source>
</evidence>
<keyword evidence="2" id="KW-0472">Membrane</keyword>
<dbReference type="InterPro" id="IPR011053">
    <property type="entry name" value="Single_hybrid_motif"/>
</dbReference>
<dbReference type="InterPro" id="IPR050739">
    <property type="entry name" value="MFP"/>
</dbReference>
<dbReference type="Gene3D" id="2.40.50.100">
    <property type="match status" value="1"/>
</dbReference>
<dbReference type="SUPFAM" id="SSF56954">
    <property type="entry name" value="Outer membrane efflux proteins (OEP)"/>
    <property type="match status" value="1"/>
</dbReference>
<reference evidence="4" key="1">
    <citation type="journal article" date="2019" name="Int. J. Syst. Evol. Microbiol.">
        <title>The Global Catalogue of Microorganisms (GCM) 10K type strain sequencing project: providing services to taxonomists for standard genome sequencing and annotation.</title>
        <authorList>
            <consortium name="The Broad Institute Genomics Platform"/>
            <consortium name="The Broad Institute Genome Sequencing Center for Infectious Disease"/>
            <person name="Wu L."/>
            <person name="Ma J."/>
        </authorList>
    </citation>
    <scope>NUCLEOTIDE SEQUENCE [LARGE SCALE GENOMIC DNA]</scope>
    <source>
        <strain evidence="4">CECT 8551</strain>
    </source>
</reference>
<proteinExistence type="predicted"/>
<keyword evidence="2" id="KW-0812">Transmembrane</keyword>
<keyword evidence="1" id="KW-0175">Coiled coil</keyword>
<feature type="transmembrane region" description="Helical" evidence="2">
    <location>
        <begin position="36"/>
        <end position="53"/>
    </location>
</feature>
<name>A0ABV8EQ55_9BACT</name>
<protein>
    <submittedName>
        <fullName evidence="3">HlyD family secretion protein</fullName>
    </submittedName>
</protein>
<keyword evidence="4" id="KW-1185">Reference proteome</keyword>
<dbReference type="EMBL" id="JBHSAV010000059">
    <property type="protein sequence ID" value="MFC3977901.1"/>
    <property type="molecule type" value="Genomic_DNA"/>
</dbReference>
<comment type="caution">
    <text evidence="3">The sequence shown here is derived from an EMBL/GenBank/DDBJ whole genome shotgun (WGS) entry which is preliminary data.</text>
</comment>